<comment type="subcellular location">
    <subcellularLocation>
        <location evidence="1">Cell envelope</location>
    </subcellularLocation>
</comment>
<evidence type="ECO:0000259" key="5">
    <source>
        <dbReference type="PROSITE" id="PS51352"/>
    </source>
</evidence>
<name>S2DJP6_INDAL</name>
<dbReference type="CDD" id="cd02966">
    <property type="entry name" value="TlpA_like_family"/>
    <property type="match status" value="1"/>
</dbReference>
<dbReference type="InterPro" id="IPR036249">
    <property type="entry name" value="Thioredoxin-like_sf"/>
</dbReference>
<evidence type="ECO:0000313" key="7">
    <source>
        <dbReference type="Proteomes" id="UP000006073"/>
    </source>
</evidence>
<dbReference type="STRING" id="1189612.A33Q_4304"/>
<keyword evidence="4" id="KW-0676">Redox-active center</keyword>
<dbReference type="PANTHER" id="PTHR42852:SF6">
    <property type="entry name" value="THIOL:DISULFIDE INTERCHANGE PROTEIN DSBE"/>
    <property type="match status" value="1"/>
</dbReference>
<proteinExistence type="predicted"/>
<sequence length="147" mass="17452">MSTRLLGLRINILYFILVDREGEYVEAPDFLGNVLLINFWASWCKPCIEEFPYENQLVEKYRDKLVKIINICIETPLEKWEEYIDRFGLKMENYFANDVWTKKLKIQFDIQSLPHALIVDRHGNIVENRSRRASNGVDELLDDLLEI</sequence>
<dbReference type="GO" id="GO:0017004">
    <property type="term" value="P:cytochrome complex assembly"/>
    <property type="evidence" value="ECO:0007669"/>
    <property type="project" value="UniProtKB-KW"/>
</dbReference>
<dbReference type="eggNOG" id="COG0526">
    <property type="taxonomic scope" value="Bacteria"/>
</dbReference>
<dbReference type="GO" id="GO:0030313">
    <property type="term" value="C:cell envelope"/>
    <property type="evidence" value="ECO:0007669"/>
    <property type="project" value="UniProtKB-SubCell"/>
</dbReference>
<evidence type="ECO:0000313" key="6">
    <source>
        <dbReference type="EMBL" id="EOZ92211.1"/>
    </source>
</evidence>
<feature type="domain" description="Thioredoxin" evidence="5">
    <location>
        <begin position="6"/>
        <end position="146"/>
    </location>
</feature>
<gene>
    <name evidence="6" type="ORF">A33Q_4304</name>
</gene>
<evidence type="ECO:0000256" key="1">
    <source>
        <dbReference type="ARBA" id="ARBA00004196"/>
    </source>
</evidence>
<evidence type="ECO:0000256" key="2">
    <source>
        <dbReference type="ARBA" id="ARBA00022748"/>
    </source>
</evidence>
<organism evidence="6 7">
    <name type="scientific">Indibacter alkaliphilus (strain CCUG 57479 / KCTC 22604 / LW1)</name>
    <dbReference type="NCBI Taxonomy" id="1189612"/>
    <lineage>
        <taxon>Bacteria</taxon>
        <taxon>Pseudomonadati</taxon>
        <taxon>Bacteroidota</taxon>
        <taxon>Cytophagia</taxon>
        <taxon>Cytophagales</taxon>
        <taxon>Cyclobacteriaceae</taxon>
    </lineage>
</organism>
<evidence type="ECO:0000256" key="3">
    <source>
        <dbReference type="ARBA" id="ARBA00023157"/>
    </source>
</evidence>
<evidence type="ECO:0000256" key="4">
    <source>
        <dbReference type="ARBA" id="ARBA00023284"/>
    </source>
</evidence>
<comment type="caution">
    <text evidence="6">The sequence shown here is derived from an EMBL/GenBank/DDBJ whole genome shotgun (WGS) entry which is preliminary data.</text>
</comment>
<keyword evidence="7" id="KW-1185">Reference proteome</keyword>
<dbReference type="OrthoDB" id="6399635at2"/>
<dbReference type="Proteomes" id="UP000006073">
    <property type="component" value="Unassembled WGS sequence"/>
</dbReference>
<dbReference type="Pfam" id="PF08534">
    <property type="entry name" value="Redoxin"/>
    <property type="match status" value="1"/>
</dbReference>
<dbReference type="PROSITE" id="PS51352">
    <property type="entry name" value="THIOREDOXIN_2"/>
    <property type="match status" value="1"/>
</dbReference>
<reference evidence="6 7" key="1">
    <citation type="journal article" date="2013" name="Genome Announc.">
        <title>Draft Genome Sequence of Indibacter alkaliphilus Strain LW1T, Isolated from Lonar Lake, a Haloalkaline Lake in the Buldana District of Maharashtra, India.</title>
        <authorList>
            <person name="Singh A."/>
            <person name="Kumar Jangir P."/>
            <person name="Sharma R."/>
            <person name="Singh A."/>
            <person name="Kumar Pinnaka A."/>
            <person name="Shivaji S."/>
        </authorList>
    </citation>
    <scope>NUCLEOTIDE SEQUENCE [LARGE SCALE GENOMIC DNA]</scope>
    <source>
        <strain evidence="7">CCUG 57479 / KCTC 22604 / LW1</strain>
    </source>
</reference>
<dbReference type="RefSeq" id="WP_009032958.1">
    <property type="nucleotide sequence ID" value="NZ_ALWO02000052.1"/>
</dbReference>
<dbReference type="Gene3D" id="3.40.30.10">
    <property type="entry name" value="Glutaredoxin"/>
    <property type="match status" value="1"/>
</dbReference>
<dbReference type="EMBL" id="ALWO02000052">
    <property type="protein sequence ID" value="EOZ92211.1"/>
    <property type="molecule type" value="Genomic_DNA"/>
</dbReference>
<accession>S2DJP6</accession>
<keyword evidence="2" id="KW-0201">Cytochrome c-type biogenesis</keyword>
<keyword evidence="3" id="KW-1015">Disulfide bond</keyword>
<dbReference type="InterPro" id="IPR013766">
    <property type="entry name" value="Thioredoxin_domain"/>
</dbReference>
<dbReference type="InterPro" id="IPR050553">
    <property type="entry name" value="Thioredoxin_ResA/DsbE_sf"/>
</dbReference>
<dbReference type="InterPro" id="IPR013740">
    <property type="entry name" value="Redoxin"/>
</dbReference>
<protein>
    <submittedName>
        <fullName evidence="6">Thiol-disulfide oxidoreductase</fullName>
    </submittedName>
</protein>
<dbReference type="PANTHER" id="PTHR42852">
    <property type="entry name" value="THIOL:DISULFIDE INTERCHANGE PROTEIN DSBE"/>
    <property type="match status" value="1"/>
</dbReference>
<dbReference type="SUPFAM" id="SSF52833">
    <property type="entry name" value="Thioredoxin-like"/>
    <property type="match status" value="1"/>
</dbReference>
<dbReference type="AlphaFoldDB" id="S2DJP6"/>